<dbReference type="EMBL" id="SDMP01000018">
    <property type="protein sequence ID" value="RYQ95768.1"/>
    <property type="molecule type" value="Genomic_DNA"/>
</dbReference>
<organism evidence="1 2">
    <name type="scientific">Arachis hypogaea</name>
    <name type="common">Peanut</name>
    <dbReference type="NCBI Taxonomy" id="3818"/>
    <lineage>
        <taxon>Eukaryota</taxon>
        <taxon>Viridiplantae</taxon>
        <taxon>Streptophyta</taxon>
        <taxon>Embryophyta</taxon>
        <taxon>Tracheophyta</taxon>
        <taxon>Spermatophyta</taxon>
        <taxon>Magnoliopsida</taxon>
        <taxon>eudicotyledons</taxon>
        <taxon>Gunneridae</taxon>
        <taxon>Pentapetalae</taxon>
        <taxon>rosids</taxon>
        <taxon>fabids</taxon>
        <taxon>Fabales</taxon>
        <taxon>Fabaceae</taxon>
        <taxon>Papilionoideae</taxon>
        <taxon>50 kb inversion clade</taxon>
        <taxon>dalbergioids sensu lato</taxon>
        <taxon>Dalbergieae</taxon>
        <taxon>Pterocarpus clade</taxon>
        <taxon>Arachis</taxon>
    </lineage>
</organism>
<proteinExistence type="predicted"/>
<evidence type="ECO:0000313" key="1">
    <source>
        <dbReference type="EMBL" id="RYQ95768.1"/>
    </source>
</evidence>
<dbReference type="AlphaFoldDB" id="A0A444Y1G3"/>
<name>A0A444Y1G3_ARAHY</name>
<reference evidence="1 2" key="1">
    <citation type="submission" date="2019-01" db="EMBL/GenBank/DDBJ databases">
        <title>Sequencing of cultivated peanut Arachis hypogaea provides insights into genome evolution and oil improvement.</title>
        <authorList>
            <person name="Chen X."/>
        </authorList>
    </citation>
    <scope>NUCLEOTIDE SEQUENCE [LARGE SCALE GENOMIC DNA]</scope>
    <source>
        <strain evidence="2">cv. Fuhuasheng</strain>
        <tissue evidence="1">Leaves</tissue>
    </source>
</reference>
<evidence type="ECO:0000313" key="2">
    <source>
        <dbReference type="Proteomes" id="UP000289738"/>
    </source>
</evidence>
<accession>A0A444Y1G3</accession>
<protein>
    <submittedName>
        <fullName evidence="1">Uncharacterized protein</fullName>
    </submittedName>
</protein>
<comment type="caution">
    <text evidence="1">The sequence shown here is derived from an EMBL/GenBank/DDBJ whole genome shotgun (WGS) entry which is preliminary data.</text>
</comment>
<keyword evidence="2" id="KW-1185">Reference proteome</keyword>
<dbReference type="Proteomes" id="UP000289738">
    <property type="component" value="Chromosome B08"/>
</dbReference>
<sequence>MLCPSRRLTPSPAEWREKSFSSSPGRRCSRRSHSRRCHLFSSSLYRRLPLAAYFLCLLRHCHRSSHPRSDLLLLASRHSFLSVTSCGNFFSDINNNNNSLPVFSEGDRIFACFLKLPFVLLEEIKITQSKIKNLARI</sequence>
<gene>
    <name evidence="1" type="ORF">Ahy_B08g091120</name>
</gene>